<name>A0ABN7SGV9_OIKDI</name>
<dbReference type="EMBL" id="OU015569">
    <property type="protein sequence ID" value="CAG5098118.1"/>
    <property type="molecule type" value="Genomic_DNA"/>
</dbReference>
<gene>
    <name evidence="1" type="ORF">OKIOD_LOCUS6943</name>
</gene>
<protein>
    <submittedName>
        <fullName evidence="1">Oidioi.mRNA.OKI2018_I69.XSR.g15385.t1.cds</fullName>
    </submittedName>
</protein>
<dbReference type="Proteomes" id="UP001158576">
    <property type="component" value="Chromosome XSR"/>
</dbReference>
<reference evidence="1 2" key="1">
    <citation type="submission" date="2021-04" db="EMBL/GenBank/DDBJ databases">
        <authorList>
            <person name="Bliznina A."/>
        </authorList>
    </citation>
    <scope>NUCLEOTIDE SEQUENCE [LARGE SCALE GENOMIC DNA]</scope>
</reference>
<accession>A0ABN7SGV9</accession>
<sequence length="232" mass="26779">MKLISFFIALCVAQENNTDLQTRSWEDSVVRAEKAIVLYREVAKKALYCNMMNKRRPKFIFRFRKTVLDVTWHVKNNCNNKRSRRSVSDLPDGDFFYFDKKQAKGKGKGKLVFDYEEFDAEGYKKMDEEVDDVLFDLFIADYVDVTPVLPKPTFSKSARSMVSPLTSISSDNQKRVTMVSKAIKTTRKTAYSIVKEFADKCPKSSSWLRRIGAIMKNTRQAFNKCLEVAPNA</sequence>
<evidence type="ECO:0000313" key="2">
    <source>
        <dbReference type="Proteomes" id="UP001158576"/>
    </source>
</evidence>
<evidence type="ECO:0000313" key="1">
    <source>
        <dbReference type="EMBL" id="CAG5098118.1"/>
    </source>
</evidence>
<keyword evidence="2" id="KW-1185">Reference proteome</keyword>
<proteinExistence type="predicted"/>
<organism evidence="1 2">
    <name type="scientific">Oikopleura dioica</name>
    <name type="common">Tunicate</name>
    <dbReference type="NCBI Taxonomy" id="34765"/>
    <lineage>
        <taxon>Eukaryota</taxon>
        <taxon>Metazoa</taxon>
        <taxon>Chordata</taxon>
        <taxon>Tunicata</taxon>
        <taxon>Appendicularia</taxon>
        <taxon>Copelata</taxon>
        <taxon>Oikopleuridae</taxon>
        <taxon>Oikopleura</taxon>
    </lineage>
</organism>